<protein>
    <submittedName>
        <fullName evidence="4">RpiB ribose-5-phosphate isomerase</fullName>
    </submittedName>
</protein>
<dbReference type="PANTHER" id="PTHR30345:SF0">
    <property type="entry name" value="DNA DAMAGE-REPAIR_TOLERATION PROTEIN DRT102"/>
    <property type="match status" value="1"/>
</dbReference>
<evidence type="ECO:0000256" key="2">
    <source>
        <dbReference type="ARBA" id="ARBA00023235"/>
    </source>
</evidence>
<evidence type="ECO:0000313" key="5">
    <source>
        <dbReference type="Proteomes" id="UP000241762"/>
    </source>
</evidence>
<dbReference type="NCBIfam" id="TIGR00689">
    <property type="entry name" value="rpiB_lacA_lacB"/>
    <property type="match status" value="1"/>
</dbReference>
<dbReference type="Proteomes" id="UP000241762">
    <property type="component" value="Chromosome"/>
</dbReference>
<comment type="similarity">
    <text evidence="1">Belongs to the LacAB/RpiB family.</text>
</comment>
<dbReference type="RefSeq" id="WP_106873909.1">
    <property type="nucleotide sequence ID" value="NZ_CP027845.1"/>
</dbReference>
<accession>A0A2P1P6Y4</accession>
<dbReference type="OrthoDB" id="1778624at2"/>
<dbReference type="GO" id="GO:0016861">
    <property type="term" value="F:intramolecular oxidoreductase activity, interconverting aldoses and ketoses"/>
    <property type="evidence" value="ECO:0007669"/>
    <property type="project" value="UniProtKB-ARBA"/>
</dbReference>
<dbReference type="NCBIfam" id="NF004051">
    <property type="entry name" value="PRK05571.1"/>
    <property type="match status" value="1"/>
</dbReference>
<evidence type="ECO:0000313" key="4">
    <source>
        <dbReference type="EMBL" id="AVP87030.1"/>
    </source>
</evidence>
<keyword evidence="5" id="KW-1185">Reference proteome</keyword>
<proteinExistence type="inferred from homology"/>
<reference evidence="4 5" key="1">
    <citation type="submission" date="2018-03" db="EMBL/GenBank/DDBJ databases">
        <title>A gene transfer event suggests a long-term partnership between eustigmatophyte algae and a novel lineage of endosymbiotic bacteria.</title>
        <authorList>
            <person name="Yurchenko T."/>
            <person name="Sevcikova T."/>
            <person name="Pribyl P."/>
            <person name="El Karkouri K."/>
            <person name="Klimes V."/>
            <person name="Amaral R."/>
            <person name="Zbrankova V."/>
            <person name="Kim E."/>
            <person name="Raoult D."/>
            <person name="Santos L.M.A."/>
            <person name="Elias M."/>
        </authorList>
    </citation>
    <scope>NUCLEOTIDE SEQUENCE [LARGE SCALE GENOMIC DNA]</scope>
    <source>
        <strain evidence="4">CCALA 838</strain>
    </source>
</reference>
<dbReference type="SUPFAM" id="SSF89623">
    <property type="entry name" value="Ribose/Galactose isomerase RpiB/AlsB"/>
    <property type="match status" value="1"/>
</dbReference>
<name>A0A2P1P6Y4_9RICK</name>
<dbReference type="InterPro" id="IPR004785">
    <property type="entry name" value="RpiB"/>
</dbReference>
<dbReference type="KEGG" id="ptc:phytr_670"/>
<gene>
    <name evidence="4" type="ORF">phytr_670</name>
</gene>
<dbReference type="PIRSF" id="PIRSF005384">
    <property type="entry name" value="RpiB_LacA_B"/>
    <property type="match status" value="1"/>
</dbReference>
<dbReference type="Gene3D" id="3.40.1400.10">
    <property type="entry name" value="Sugar-phosphate isomerase, RpiB/LacA/LacB"/>
    <property type="match status" value="1"/>
</dbReference>
<evidence type="ECO:0000256" key="3">
    <source>
        <dbReference type="PIRSR" id="PIRSR005384-1"/>
    </source>
</evidence>
<dbReference type="Pfam" id="PF02502">
    <property type="entry name" value="LacAB_rpiB"/>
    <property type="match status" value="1"/>
</dbReference>
<dbReference type="PANTHER" id="PTHR30345">
    <property type="entry name" value="RIBOSE-5-PHOSPHATE ISOMERASE B"/>
    <property type="match status" value="1"/>
</dbReference>
<evidence type="ECO:0000256" key="1">
    <source>
        <dbReference type="ARBA" id="ARBA00008754"/>
    </source>
</evidence>
<sequence length="143" mass="15760">MNKIAIASDHKGFNLKEKIKSLLESLSYKVIDCGTKSADVSVDYPDYAKLVCEQIVENGIKMGILICGTGIGMSICANRLSKIRAAMCHNQYMAFKARSHNDANVLVLGSKIVSTSEAQDIVKTFLTRGFEGGRHIKRLEKIH</sequence>
<dbReference type="InterPro" id="IPR036569">
    <property type="entry name" value="RpiB_LacA_LacB_sf"/>
</dbReference>
<keyword evidence="2 4" id="KW-0413">Isomerase</keyword>
<feature type="active site" description="Proton donor" evidence="3">
    <location>
        <position position="100"/>
    </location>
</feature>
<dbReference type="InterPro" id="IPR003500">
    <property type="entry name" value="RpiB_LacA_LacB"/>
</dbReference>
<feature type="active site" description="Proton acceptor" evidence="3">
    <location>
        <position position="67"/>
    </location>
</feature>
<dbReference type="NCBIfam" id="TIGR01120">
    <property type="entry name" value="rpiB"/>
    <property type="match status" value="1"/>
</dbReference>
<dbReference type="AlphaFoldDB" id="A0A2P1P6Y4"/>
<dbReference type="EMBL" id="CP027845">
    <property type="protein sequence ID" value="AVP87030.1"/>
    <property type="molecule type" value="Genomic_DNA"/>
</dbReference>
<organism evidence="4 5">
    <name type="scientific">Candidatus Phycorickettsia trachydisci</name>
    <dbReference type="NCBI Taxonomy" id="2115978"/>
    <lineage>
        <taxon>Bacteria</taxon>
        <taxon>Pseudomonadati</taxon>
        <taxon>Pseudomonadota</taxon>
        <taxon>Alphaproteobacteria</taxon>
        <taxon>Rickettsiales</taxon>
        <taxon>Rickettsiaceae</taxon>
        <taxon>Candidatus Phycorickettsia</taxon>
    </lineage>
</organism>
<dbReference type="GO" id="GO:0005975">
    <property type="term" value="P:carbohydrate metabolic process"/>
    <property type="evidence" value="ECO:0007669"/>
    <property type="project" value="InterPro"/>
</dbReference>